<keyword evidence="3" id="KW-1185">Reference proteome</keyword>
<dbReference type="EnsemblPlants" id="OBART01G16150.1">
    <property type="protein sequence ID" value="OBART01G16150.1"/>
    <property type="gene ID" value="OBART01G16150"/>
</dbReference>
<evidence type="ECO:0000313" key="2">
    <source>
        <dbReference type="EnsemblPlants" id="OBART01G16150.1"/>
    </source>
</evidence>
<dbReference type="HOGENOM" id="CLU_3017435_0_0_1"/>
<reference evidence="2" key="1">
    <citation type="journal article" date="2009" name="Rice">
        <title>De Novo Next Generation Sequencing of Plant Genomes.</title>
        <authorList>
            <person name="Rounsley S."/>
            <person name="Marri P.R."/>
            <person name="Yu Y."/>
            <person name="He R."/>
            <person name="Sisneros N."/>
            <person name="Goicoechea J.L."/>
            <person name="Lee S.J."/>
            <person name="Angelova A."/>
            <person name="Kudrna D."/>
            <person name="Luo M."/>
            <person name="Affourtit J."/>
            <person name="Desany B."/>
            <person name="Knight J."/>
            <person name="Niazi F."/>
            <person name="Egholm M."/>
            <person name="Wing R.A."/>
        </authorList>
    </citation>
    <scope>NUCLEOTIDE SEQUENCE [LARGE SCALE GENOMIC DNA]</scope>
    <source>
        <strain evidence="2">cv. IRGC 105608</strain>
    </source>
</reference>
<dbReference type="PaxDb" id="65489-OBART01G16150.1"/>
<evidence type="ECO:0000256" key="1">
    <source>
        <dbReference type="SAM" id="MobiDB-lite"/>
    </source>
</evidence>
<dbReference type="AlphaFoldDB" id="A0A0D3EP04"/>
<proteinExistence type="predicted"/>
<reference evidence="2" key="2">
    <citation type="submission" date="2015-03" db="UniProtKB">
        <authorList>
            <consortium name="EnsemblPlants"/>
        </authorList>
    </citation>
    <scope>IDENTIFICATION</scope>
</reference>
<organism evidence="2">
    <name type="scientific">Oryza barthii</name>
    <dbReference type="NCBI Taxonomy" id="65489"/>
    <lineage>
        <taxon>Eukaryota</taxon>
        <taxon>Viridiplantae</taxon>
        <taxon>Streptophyta</taxon>
        <taxon>Embryophyta</taxon>
        <taxon>Tracheophyta</taxon>
        <taxon>Spermatophyta</taxon>
        <taxon>Magnoliopsida</taxon>
        <taxon>Liliopsida</taxon>
        <taxon>Poales</taxon>
        <taxon>Poaceae</taxon>
        <taxon>BOP clade</taxon>
        <taxon>Oryzoideae</taxon>
        <taxon>Oryzeae</taxon>
        <taxon>Oryzinae</taxon>
        <taxon>Oryza</taxon>
    </lineage>
</organism>
<evidence type="ECO:0000313" key="3">
    <source>
        <dbReference type="Proteomes" id="UP000026960"/>
    </source>
</evidence>
<feature type="region of interest" description="Disordered" evidence="1">
    <location>
        <begin position="1"/>
        <end position="33"/>
    </location>
</feature>
<dbReference type="Gramene" id="OBART01G16150.1">
    <property type="protein sequence ID" value="OBART01G16150.1"/>
    <property type="gene ID" value="OBART01G16150"/>
</dbReference>
<protein>
    <submittedName>
        <fullName evidence="2">Uncharacterized protein</fullName>
    </submittedName>
</protein>
<feature type="compositionally biased region" description="Pro residues" evidence="1">
    <location>
        <begin position="18"/>
        <end position="28"/>
    </location>
</feature>
<name>A0A0D3EP04_9ORYZ</name>
<sequence>MVLGEEAELDWRSAFTLPTPPPTPPAPRFPAAASASSSVAWPECTWMIAGKDNNYE</sequence>
<dbReference type="Proteomes" id="UP000026960">
    <property type="component" value="Chromosome 1"/>
</dbReference>
<accession>A0A0D3EP04</accession>